<sequence>MWLQIILILFVFLLLILGCCWYLRIFETPTYSEQEFGPHYVIYEPHVGHYSKTNRLLSTLRKRLRQESIPYSSSFAIFYDHPKEGANYDQWTSVLGCIIDSQHTDENNNKEFAGINEKETNQNKQKESKDKFQEKENENENENENESENKNVNENEKQLTNQNEIKMDSNYFAKLKQKGLRSKKIEKIKIVKATWKSDRPFALSIGLSLKLSKFLKWARNKEYKIGNMMECYHGTTGRRGSTISYIFAQEDSEIFDRPELFVLSKKND</sequence>
<evidence type="ECO:0000256" key="1">
    <source>
        <dbReference type="SAM" id="MobiDB-lite"/>
    </source>
</evidence>
<feature type="region of interest" description="Disordered" evidence="1">
    <location>
        <begin position="112"/>
        <end position="155"/>
    </location>
</feature>
<accession>A0AAV7Z402</accession>
<evidence type="ECO:0000313" key="2">
    <source>
        <dbReference type="EMBL" id="KAJ3436801.1"/>
    </source>
</evidence>
<evidence type="ECO:0000313" key="3">
    <source>
        <dbReference type="Proteomes" id="UP001146793"/>
    </source>
</evidence>
<dbReference type="AlphaFoldDB" id="A0AAV7Z402"/>
<name>A0AAV7Z402_9EUKA</name>
<proteinExistence type="predicted"/>
<gene>
    <name evidence="2" type="ORF">M0812_18868</name>
</gene>
<dbReference type="EMBL" id="JANTQA010000036">
    <property type="protein sequence ID" value="KAJ3436801.1"/>
    <property type="molecule type" value="Genomic_DNA"/>
</dbReference>
<organism evidence="2 3">
    <name type="scientific">Anaeramoeba flamelloides</name>
    <dbReference type="NCBI Taxonomy" id="1746091"/>
    <lineage>
        <taxon>Eukaryota</taxon>
        <taxon>Metamonada</taxon>
        <taxon>Anaeramoebidae</taxon>
        <taxon>Anaeramoeba</taxon>
    </lineage>
</organism>
<reference evidence="2" key="1">
    <citation type="submission" date="2022-08" db="EMBL/GenBank/DDBJ databases">
        <title>Novel sulphate-reducing endosymbionts in the free-living metamonad Anaeramoeba.</title>
        <authorList>
            <person name="Jerlstrom-Hultqvist J."/>
            <person name="Cepicka I."/>
            <person name="Gallot-Lavallee L."/>
            <person name="Salas-Leiva D."/>
            <person name="Curtis B.A."/>
            <person name="Zahonova K."/>
            <person name="Pipaliya S."/>
            <person name="Dacks J."/>
            <person name="Roger A.J."/>
        </authorList>
    </citation>
    <scope>NUCLEOTIDE SEQUENCE</scope>
    <source>
        <strain evidence="2">Busselton2</strain>
    </source>
</reference>
<dbReference type="Proteomes" id="UP001146793">
    <property type="component" value="Unassembled WGS sequence"/>
</dbReference>
<comment type="caution">
    <text evidence="2">The sequence shown here is derived from an EMBL/GenBank/DDBJ whole genome shotgun (WGS) entry which is preliminary data.</text>
</comment>
<protein>
    <submittedName>
        <fullName evidence="2">Uncharacterized protein</fullName>
    </submittedName>
</protein>
<feature type="compositionally biased region" description="Basic and acidic residues" evidence="1">
    <location>
        <begin position="116"/>
        <end position="138"/>
    </location>
</feature>